<evidence type="ECO:0000256" key="6">
    <source>
        <dbReference type="ARBA" id="ARBA00043993"/>
    </source>
</evidence>
<dbReference type="KEGG" id="hbl:XJ32_04705"/>
<accession>A0A1Q2LGI3</accession>
<keyword evidence="7" id="KW-0175">Coiled coil</keyword>
<organism evidence="10 11">
    <name type="scientific">Helicobacter bilis</name>
    <dbReference type="NCBI Taxonomy" id="37372"/>
    <lineage>
        <taxon>Bacteria</taxon>
        <taxon>Pseudomonadati</taxon>
        <taxon>Campylobacterota</taxon>
        <taxon>Epsilonproteobacteria</taxon>
        <taxon>Campylobacterales</taxon>
        <taxon>Helicobacteraceae</taxon>
        <taxon>Helicobacter</taxon>
    </lineage>
</organism>
<evidence type="ECO:0000256" key="1">
    <source>
        <dbReference type="ARBA" id="ARBA00004651"/>
    </source>
</evidence>
<keyword evidence="2" id="KW-1003">Cell membrane</keyword>
<comment type="subcellular location">
    <subcellularLocation>
        <location evidence="1">Cell membrane</location>
        <topology evidence="1">Multi-pass membrane protein</topology>
    </subcellularLocation>
</comment>
<feature type="transmembrane region" description="Helical" evidence="8">
    <location>
        <begin position="21"/>
        <end position="41"/>
    </location>
</feature>
<feature type="transmembrane region" description="Helical" evidence="8">
    <location>
        <begin position="374"/>
        <end position="398"/>
    </location>
</feature>
<evidence type="ECO:0000256" key="8">
    <source>
        <dbReference type="SAM" id="Phobius"/>
    </source>
</evidence>
<evidence type="ECO:0000256" key="3">
    <source>
        <dbReference type="ARBA" id="ARBA00022692"/>
    </source>
</evidence>
<reference evidence="10 11" key="1">
    <citation type="submission" date="2017-02" db="EMBL/GenBank/DDBJ databases">
        <title>Whole genome sequencing of Helicobacter bilis strain AAQJH.</title>
        <authorList>
            <person name="Conlan S."/>
            <person name="Thomas P.J."/>
            <person name="Mullikin J."/>
            <person name="Palmore T.N."/>
            <person name="Frank K.M."/>
            <person name="Segre J.A."/>
        </authorList>
    </citation>
    <scope>NUCLEOTIDE SEQUENCE [LARGE SCALE GENOMIC DNA]</scope>
    <source>
        <strain evidence="10 11">AAQJH</strain>
    </source>
</reference>
<dbReference type="Proteomes" id="UP000188298">
    <property type="component" value="Chromosome"/>
</dbReference>
<feature type="transmembrane region" description="Helical" evidence="8">
    <location>
        <begin position="154"/>
        <end position="178"/>
    </location>
</feature>
<evidence type="ECO:0000259" key="9">
    <source>
        <dbReference type="Pfam" id="PF13515"/>
    </source>
</evidence>
<evidence type="ECO:0000256" key="4">
    <source>
        <dbReference type="ARBA" id="ARBA00022989"/>
    </source>
</evidence>
<keyword evidence="5 8" id="KW-0472">Membrane</keyword>
<evidence type="ECO:0000313" key="10">
    <source>
        <dbReference type="EMBL" id="AQQ59509.1"/>
    </source>
</evidence>
<dbReference type="EMBL" id="CP019645">
    <property type="protein sequence ID" value="AQQ59509.1"/>
    <property type="molecule type" value="Genomic_DNA"/>
</dbReference>
<dbReference type="Pfam" id="PF13515">
    <property type="entry name" value="FUSC_2"/>
    <property type="match status" value="1"/>
</dbReference>
<feature type="transmembrane region" description="Helical" evidence="8">
    <location>
        <begin position="418"/>
        <end position="451"/>
    </location>
</feature>
<feature type="transmembrane region" description="Helical" evidence="8">
    <location>
        <begin position="458"/>
        <end position="478"/>
    </location>
</feature>
<feature type="coiled-coil region" evidence="7">
    <location>
        <begin position="553"/>
        <end position="580"/>
    </location>
</feature>
<gene>
    <name evidence="10" type="ORF">XJ32_04705</name>
</gene>
<proteinExistence type="inferred from homology"/>
<feature type="transmembrane region" description="Helical" evidence="8">
    <location>
        <begin position="105"/>
        <end position="123"/>
    </location>
</feature>
<dbReference type="AlphaFoldDB" id="A0A1Q2LGI3"/>
<feature type="transmembrane region" description="Helical" evidence="8">
    <location>
        <begin position="130"/>
        <end position="148"/>
    </location>
</feature>
<comment type="similarity">
    <text evidence="6">Belongs to the YccS/YhfK family.</text>
</comment>
<keyword evidence="4 8" id="KW-1133">Transmembrane helix</keyword>
<evidence type="ECO:0000256" key="5">
    <source>
        <dbReference type="ARBA" id="ARBA00023136"/>
    </source>
</evidence>
<feature type="transmembrane region" description="Helical" evidence="8">
    <location>
        <begin position="47"/>
        <end position="63"/>
    </location>
</feature>
<feature type="transmembrane region" description="Helical" evidence="8">
    <location>
        <begin position="75"/>
        <end position="93"/>
    </location>
</feature>
<feature type="transmembrane region" description="Helical" evidence="8">
    <location>
        <begin position="490"/>
        <end position="508"/>
    </location>
</feature>
<name>A0A1Q2LGI3_9HELI</name>
<dbReference type="PANTHER" id="PTHR30509">
    <property type="entry name" value="P-HYDROXYBENZOIC ACID EFFLUX PUMP SUBUNIT-RELATED"/>
    <property type="match status" value="1"/>
</dbReference>
<dbReference type="GO" id="GO:0005886">
    <property type="term" value="C:plasma membrane"/>
    <property type="evidence" value="ECO:0007669"/>
    <property type="project" value="UniProtKB-SubCell"/>
</dbReference>
<evidence type="ECO:0000256" key="7">
    <source>
        <dbReference type="SAM" id="Coils"/>
    </source>
</evidence>
<feature type="domain" description="Integral membrane bound transporter" evidence="9">
    <location>
        <begin position="382"/>
        <end position="503"/>
    </location>
</feature>
<protein>
    <recommendedName>
        <fullName evidence="9">Integral membrane bound transporter domain-containing protein</fullName>
    </recommendedName>
</protein>
<dbReference type="PANTHER" id="PTHR30509:SF9">
    <property type="entry name" value="MULTIDRUG RESISTANCE PROTEIN MDTO"/>
    <property type="match status" value="1"/>
</dbReference>
<evidence type="ECO:0000256" key="2">
    <source>
        <dbReference type="ARBA" id="ARBA00022475"/>
    </source>
</evidence>
<keyword evidence="3 8" id="KW-0812">Transmembrane</keyword>
<sequence length="687" mass="79220">MNFYHNYIKKYMQIYDPGYLSFMYALKAMVAISISAFTHYMLFGQQVLIWATMTPIQVFLLNATLSQQADRKTHLLGFAVCSTIAVGFFTILAEKALNGEHSLQDILWLALPVLFLSFGVGMSRAHSIDLYRMFIPVVVNSLVAAVYVDSHVILPIYQSMFVVFSGAMIGIVIGFLLLNNPGNYGKYTQVYYPAVLNHLQNMVKNLNSQSEFNRYKDLTFSLIHNIKQTLHTKSSLYNDNYMIKNIKRAIFYIYRIEDIYLIINLLPNYKIAKKYPLLIHEIIENLNSLSKIFSGKVPNIERQQVDKVLSIENANEVEKALQNILRILYYKMESFCRVGKNPDPAFNPPAKKSFKNIPKAFDYNNITFRFSVKYSIAIGMSLIFATLLHINRGIWISMGVVSVVRPSIGGMQKVSFEYFFSAVVGIGVGVAISVFSNAYVFYLLFGLLVFLVVYLRVFPFWLWSGFMMCLFVMMYSIMYEDFLLYVLDRLVDIGIGVVFAVIVFRVVFPRFAHNLLKPLLIKQVELLKDICTLVMESNKDIKPLDSNMIQTKYAEFLHNVEELKNHLRDSKSERAEASNQIVVYGFDLINVLESLIIKVNEIAQIYSTSDYDKDMKEIYANDIRVLQERFLMIENLLANKETDFSFDENNVFLGKQHTHFAWTTHEIFQSQNKLFNLLNEKHISAPE</sequence>
<dbReference type="InterPro" id="IPR049453">
    <property type="entry name" value="Memb_transporter_dom"/>
</dbReference>
<evidence type="ECO:0000313" key="11">
    <source>
        <dbReference type="Proteomes" id="UP000188298"/>
    </source>
</evidence>